<accession>A0A8S2Y8M2</accession>
<dbReference type="Proteomes" id="UP000676336">
    <property type="component" value="Unassembled WGS sequence"/>
</dbReference>
<proteinExistence type="predicted"/>
<evidence type="ECO:0000313" key="1">
    <source>
        <dbReference type="EMBL" id="CAF4546068.1"/>
    </source>
</evidence>
<dbReference type="AlphaFoldDB" id="A0A8S2Y8M2"/>
<gene>
    <name evidence="1" type="ORF">SMN809_LOCUS36828</name>
</gene>
<sequence>MVYGASGCGKTSVLAKAATEASKWWSNRSVSVILRFLG</sequence>
<protein>
    <submittedName>
        <fullName evidence="1">Uncharacterized protein</fullName>
    </submittedName>
</protein>
<organism evidence="1 2">
    <name type="scientific">Rotaria magnacalcarata</name>
    <dbReference type="NCBI Taxonomy" id="392030"/>
    <lineage>
        <taxon>Eukaryota</taxon>
        <taxon>Metazoa</taxon>
        <taxon>Spiralia</taxon>
        <taxon>Gnathifera</taxon>
        <taxon>Rotifera</taxon>
        <taxon>Eurotatoria</taxon>
        <taxon>Bdelloidea</taxon>
        <taxon>Philodinida</taxon>
        <taxon>Philodinidae</taxon>
        <taxon>Rotaria</taxon>
    </lineage>
</organism>
<dbReference type="EMBL" id="CAJOBI010091844">
    <property type="protein sequence ID" value="CAF4546068.1"/>
    <property type="molecule type" value="Genomic_DNA"/>
</dbReference>
<reference evidence="1" key="1">
    <citation type="submission" date="2021-02" db="EMBL/GenBank/DDBJ databases">
        <authorList>
            <person name="Nowell W R."/>
        </authorList>
    </citation>
    <scope>NUCLEOTIDE SEQUENCE</scope>
</reference>
<feature type="non-terminal residue" evidence="1">
    <location>
        <position position="1"/>
    </location>
</feature>
<comment type="caution">
    <text evidence="1">The sequence shown here is derived from an EMBL/GenBank/DDBJ whole genome shotgun (WGS) entry which is preliminary data.</text>
</comment>
<evidence type="ECO:0000313" key="2">
    <source>
        <dbReference type="Proteomes" id="UP000676336"/>
    </source>
</evidence>
<name>A0A8S2Y8M2_9BILA</name>